<name>A0A3S3V7Q8_9SPHI</name>
<sequence>MPNAYENIPPQVEGEKTDTIHIVDCPTLEQAHHLFLLAKDRLKDISMWHQFSGFGSARFAITDAQGKELYKMAEKGDLFYINLPAPGPLAGDGKEWVRIEAMDLLENANAESEYLTMTVRPIANPRHHNDASIAHFYGHQSTSTFIVERYKNNVSVAVHGRNETPNISTNLYDTVRNTIIALAAREGLSFPQWKSLTKGILEYK</sequence>
<dbReference type="AlphaFoldDB" id="A0A3S3V7Q8"/>
<accession>A0A3S3V7Q8</accession>
<keyword evidence="2" id="KW-1185">Reference proteome</keyword>
<evidence type="ECO:0000313" key="1">
    <source>
        <dbReference type="EMBL" id="RWY47352.1"/>
    </source>
</evidence>
<comment type="caution">
    <text evidence="1">The sequence shown here is derived from an EMBL/GenBank/DDBJ whole genome shotgun (WGS) entry which is preliminary data.</text>
</comment>
<protein>
    <submittedName>
        <fullName evidence="1">Uncharacterized protein</fullName>
    </submittedName>
</protein>
<dbReference type="RefSeq" id="WP_128536185.1">
    <property type="nucleotide sequence ID" value="NZ_SBIW01000027.1"/>
</dbReference>
<gene>
    <name evidence="1" type="ORF">EPL05_22195</name>
</gene>
<evidence type="ECO:0000313" key="2">
    <source>
        <dbReference type="Proteomes" id="UP000286701"/>
    </source>
</evidence>
<reference evidence="1 2" key="1">
    <citation type="submission" date="2019-01" db="EMBL/GenBank/DDBJ databases">
        <title>Mucilaginibacter antarcticum sp. nov., isolated from antarctic soil.</title>
        <authorList>
            <person name="Yan Y.-Q."/>
            <person name="Du Z.-J."/>
        </authorList>
    </citation>
    <scope>NUCLEOTIDE SEQUENCE [LARGE SCALE GENOMIC DNA]</scope>
    <source>
        <strain evidence="1 2">F01003</strain>
    </source>
</reference>
<proteinExistence type="predicted"/>
<dbReference type="EMBL" id="SBIW01000027">
    <property type="protein sequence ID" value="RWY47352.1"/>
    <property type="molecule type" value="Genomic_DNA"/>
</dbReference>
<dbReference type="Proteomes" id="UP000286701">
    <property type="component" value="Unassembled WGS sequence"/>
</dbReference>
<organism evidence="1 2">
    <name type="scientific">Mucilaginibacter gilvus</name>
    <dbReference type="NCBI Taxonomy" id="2305909"/>
    <lineage>
        <taxon>Bacteria</taxon>
        <taxon>Pseudomonadati</taxon>
        <taxon>Bacteroidota</taxon>
        <taxon>Sphingobacteriia</taxon>
        <taxon>Sphingobacteriales</taxon>
        <taxon>Sphingobacteriaceae</taxon>
        <taxon>Mucilaginibacter</taxon>
    </lineage>
</organism>
<dbReference type="OrthoDB" id="947646at2"/>